<dbReference type="InterPro" id="IPR017946">
    <property type="entry name" value="PLC-like_Pdiesterase_TIM-brl"/>
</dbReference>
<evidence type="ECO:0000313" key="3">
    <source>
        <dbReference type="Proteomes" id="UP000320593"/>
    </source>
</evidence>
<evidence type="ECO:0000259" key="1">
    <source>
        <dbReference type="PROSITE" id="PS51704"/>
    </source>
</evidence>
<dbReference type="PANTHER" id="PTHR46211:SF1">
    <property type="entry name" value="GLYCEROPHOSPHODIESTER PHOSPHODIESTERASE, CYTOPLASMIC"/>
    <property type="match status" value="1"/>
</dbReference>
<organism evidence="2 3">
    <name type="scientific">Roseibium hamelinense</name>
    <dbReference type="NCBI Taxonomy" id="150831"/>
    <lineage>
        <taxon>Bacteria</taxon>
        <taxon>Pseudomonadati</taxon>
        <taxon>Pseudomonadota</taxon>
        <taxon>Alphaproteobacteria</taxon>
        <taxon>Hyphomicrobiales</taxon>
        <taxon>Stappiaceae</taxon>
        <taxon>Roseibium</taxon>
    </lineage>
</organism>
<proteinExistence type="predicted"/>
<evidence type="ECO:0000313" key="2">
    <source>
        <dbReference type="EMBL" id="TWI89591.1"/>
    </source>
</evidence>
<comment type="caution">
    <text evidence="2">The sequence shown here is derived from an EMBL/GenBank/DDBJ whole genome shotgun (WGS) entry which is preliminary data.</text>
</comment>
<protein>
    <submittedName>
        <fullName evidence="2">Glycerophosphoryl diester phosphodiesterase</fullName>
    </submittedName>
</protein>
<dbReference type="InterPro" id="IPR030395">
    <property type="entry name" value="GP_PDE_dom"/>
</dbReference>
<dbReference type="GO" id="GO:0008081">
    <property type="term" value="F:phosphoric diester hydrolase activity"/>
    <property type="evidence" value="ECO:0007669"/>
    <property type="project" value="InterPro"/>
</dbReference>
<dbReference type="PROSITE" id="PS51704">
    <property type="entry name" value="GP_PDE"/>
    <property type="match status" value="1"/>
</dbReference>
<dbReference type="GO" id="GO:0006629">
    <property type="term" value="P:lipid metabolic process"/>
    <property type="evidence" value="ECO:0007669"/>
    <property type="project" value="InterPro"/>
</dbReference>
<dbReference type="AlphaFoldDB" id="A0A562T7J5"/>
<sequence>MAPENTLASLEAAIALGAEAVEFDIRTSQDGVLYVHHDATVDRTTNGTGRFADLMSFEIDQLDAGTWFDTRFAGERVPRLDTFLDACAGRIATYAEIKDADPAVVRDMLARRGLLSTAWTFSFDQSIRAQTRAKVPDFRRMVLFQHVGTIERAVALSAHILEFHADDLTPERADAAREAGLITQMFYGGEDRAVFEHAVRCGIQQMNIDHVDIYREVEAELIATAD</sequence>
<dbReference type="Gene3D" id="3.20.20.190">
    <property type="entry name" value="Phosphatidylinositol (PI) phosphodiesterase"/>
    <property type="match status" value="1"/>
</dbReference>
<name>A0A562T7J5_9HYPH</name>
<keyword evidence="3" id="KW-1185">Reference proteome</keyword>
<feature type="domain" description="GP-PDE" evidence="1">
    <location>
        <begin position="1"/>
        <end position="218"/>
    </location>
</feature>
<dbReference type="Pfam" id="PF03009">
    <property type="entry name" value="GDPD"/>
    <property type="match status" value="1"/>
</dbReference>
<dbReference type="EMBL" id="VLLF01000003">
    <property type="protein sequence ID" value="TWI89591.1"/>
    <property type="molecule type" value="Genomic_DNA"/>
</dbReference>
<dbReference type="PANTHER" id="PTHR46211">
    <property type="entry name" value="GLYCEROPHOSPHORYL DIESTER PHOSPHODIESTERASE"/>
    <property type="match status" value="1"/>
</dbReference>
<gene>
    <name evidence="2" type="ORF">JM93_01795</name>
</gene>
<accession>A0A562T7J5</accession>
<dbReference type="CDD" id="cd08566">
    <property type="entry name" value="GDPD_AtGDE_like"/>
    <property type="match status" value="1"/>
</dbReference>
<reference evidence="2 3" key="1">
    <citation type="submission" date="2019-07" db="EMBL/GenBank/DDBJ databases">
        <title>Genomic Encyclopedia of Archaeal and Bacterial Type Strains, Phase II (KMG-II): from individual species to whole genera.</title>
        <authorList>
            <person name="Goeker M."/>
        </authorList>
    </citation>
    <scope>NUCLEOTIDE SEQUENCE [LARGE SCALE GENOMIC DNA]</scope>
    <source>
        <strain evidence="2 3">ATCC BAA-252</strain>
    </source>
</reference>
<dbReference type="SUPFAM" id="SSF51695">
    <property type="entry name" value="PLC-like phosphodiesterases"/>
    <property type="match status" value="1"/>
</dbReference>
<dbReference type="Proteomes" id="UP000320593">
    <property type="component" value="Unassembled WGS sequence"/>
</dbReference>